<sequence length="549" mass="62678">MVEIERKLYDARRGSKQNSTFHQNWINRFMDSGSEIEHEAFLVLWLSRHVLPKSFYMVGKHVHGIAIHIARGTRIALAPAVLSRIYRDLRLLKEATGSNREHDLVVLDLWAPMHLFQIWAYERFPTLCPNHNVLELGKPRMARWNEVKKLSIENLRSVLDSAGESFLWRPYAISNQSWLFHKFYKKSEEWVLVHPRMDEELESFARFLRASELVGLDSIEQYLPHRVAMQFGMDQDLPGHVARYNRTLDMAWKNYSRPIGDVKLYIPSRLFESDVTTRYLEWWKQMDFVQKHAAKGVEEGKRIFMIWGRCSRRSSGSSKRKKLVSLKDLEKYAPHSHSPSELLPSKLSLKDFSIPPKSAECVGKDGEKIGEIAGEEVTSHGKSFPCTQPQTSLSLTADNGTDKERKSGIKPRGKAQCDEVSMEELHRSNENAVTEGRARNQADNEVSTKNNEERISATQIPGPADNETDKARKSEIKPRGKARCDEVPMGTLQQSNENAVTDGGARNQADNLVRTIKISSTQMSPEARVAKLEEVFARLKAKKLGLESV</sequence>
<dbReference type="EMBL" id="CM037151">
    <property type="protein sequence ID" value="KAH7843035.1"/>
    <property type="molecule type" value="Genomic_DNA"/>
</dbReference>
<evidence type="ECO:0000313" key="1">
    <source>
        <dbReference type="EMBL" id="KAH7843035.1"/>
    </source>
</evidence>
<proteinExistence type="predicted"/>
<keyword evidence="2" id="KW-1185">Reference proteome</keyword>
<evidence type="ECO:0000313" key="2">
    <source>
        <dbReference type="Proteomes" id="UP000828048"/>
    </source>
</evidence>
<accession>A0ACB7XR30</accession>
<reference evidence="1 2" key="1">
    <citation type="journal article" date="2021" name="Hortic Res">
        <title>High-quality reference genome and annotation aids understanding of berry development for evergreen blueberry (Vaccinium darrowii).</title>
        <authorList>
            <person name="Yu J."/>
            <person name="Hulse-Kemp A.M."/>
            <person name="Babiker E."/>
            <person name="Staton M."/>
        </authorList>
    </citation>
    <scope>NUCLEOTIDE SEQUENCE [LARGE SCALE GENOMIC DNA]</scope>
    <source>
        <strain evidence="2">cv. NJ 8807/NJ 8810</strain>
        <tissue evidence="1">Young leaf</tissue>
    </source>
</reference>
<protein>
    <submittedName>
        <fullName evidence="1">Uncharacterized protein</fullName>
    </submittedName>
</protein>
<gene>
    <name evidence="1" type="ORF">Vadar_012009</name>
</gene>
<comment type="caution">
    <text evidence="1">The sequence shown here is derived from an EMBL/GenBank/DDBJ whole genome shotgun (WGS) entry which is preliminary data.</text>
</comment>
<name>A0ACB7XR30_9ERIC</name>
<organism evidence="1 2">
    <name type="scientific">Vaccinium darrowii</name>
    <dbReference type="NCBI Taxonomy" id="229202"/>
    <lineage>
        <taxon>Eukaryota</taxon>
        <taxon>Viridiplantae</taxon>
        <taxon>Streptophyta</taxon>
        <taxon>Embryophyta</taxon>
        <taxon>Tracheophyta</taxon>
        <taxon>Spermatophyta</taxon>
        <taxon>Magnoliopsida</taxon>
        <taxon>eudicotyledons</taxon>
        <taxon>Gunneridae</taxon>
        <taxon>Pentapetalae</taxon>
        <taxon>asterids</taxon>
        <taxon>Ericales</taxon>
        <taxon>Ericaceae</taxon>
        <taxon>Vaccinioideae</taxon>
        <taxon>Vaccinieae</taxon>
        <taxon>Vaccinium</taxon>
    </lineage>
</organism>
<dbReference type="Proteomes" id="UP000828048">
    <property type="component" value="Chromosome 1"/>
</dbReference>